<name>A0A2T0LA46_9BACL</name>
<dbReference type="OrthoDB" id="1684335at2"/>
<dbReference type="EMBL" id="PVNE01000042">
    <property type="protein sequence ID" value="PRX38638.1"/>
    <property type="molecule type" value="Genomic_DNA"/>
</dbReference>
<protein>
    <submittedName>
        <fullName evidence="1">Uncharacterized protein</fullName>
    </submittedName>
</protein>
<dbReference type="Pfam" id="PF20529">
    <property type="entry name" value="DUF6744"/>
    <property type="match status" value="1"/>
</dbReference>
<accession>A0A2T0LA46</accession>
<comment type="caution">
    <text evidence="1">The sequence shown here is derived from an EMBL/GenBank/DDBJ whole genome shotgun (WGS) entry which is preliminary data.</text>
</comment>
<proteinExistence type="predicted"/>
<organism evidence="1 2">
    <name type="scientific">Planifilum fimeticola</name>
    <dbReference type="NCBI Taxonomy" id="201975"/>
    <lineage>
        <taxon>Bacteria</taxon>
        <taxon>Bacillati</taxon>
        <taxon>Bacillota</taxon>
        <taxon>Bacilli</taxon>
        <taxon>Bacillales</taxon>
        <taxon>Thermoactinomycetaceae</taxon>
        <taxon>Planifilum</taxon>
    </lineage>
</organism>
<dbReference type="Proteomes" id="UP000237797">
    <property type="component" value="Unassembled WGS sequence"/>
</dbReference>
<gene>
    <name evidence="1" type="ORF">CLV97_14213</name>
</gene>
<evidence type="ECO:0000313" key="1">
    <source>
        <dbReference type="EMBL" id="PRX38638.1"/>
    </source>
</evidence>
<dbReference type="AlphaFoldDB" id="A0A2T0LA46"/>
<reference evidence="1 2" key="1">
    <citation type="submission" date="2018-03" db="EMBL/GenBank/DDBJ databases">
        <title>Genomic Encyclopedia of Archaeal and Bacterial Type Strains, Phase II (KMG-II): from individual species to whole genera.</title>
        <authorList>
            <person name="Goeker M."/>
        </authorList>
    </citation>
    <scope>NUCLEOTIDE SEQUENCE [LARGE SCALE GENOMIC DNA]</scope>
    <source>
        <strain evidence="1 2">DSM 44946</strain>
    </source>
</reference>
<keyword evidence="2" id="KW-1185">Reference proteome</keyword>
<evidence type="ECO:0000313" key="2">
    <source>
        <dbReference type="Proteomes" id="UP000237797"/>
    </source>
</evidence>
<dbReference type="RefSeq" id="WP_106346694.1">
    <property type="nucleotide sequence ID" value="NZ_PVNE01000042.1"/>
</dbReference>
<sequence length="299" mass="34288">MAIDIQNVVAVRNEQQEGIIGHLMWYSVGGQLIRRDELEQKLLAAGLDKGWMPNPIRPPDAFRRATSEIQTRRATAQADVYENYLVREVYSDKDMVQRNIVVETVDQRGKRLDYNSRAAVLTLDKKTQNISIVSSYPPAEELAREAERKYYLYRDHYSAQHLRVMLANILKSLAPTPVRPSGGVYFVPSVHTEGLVKLCRFASSLENSEGFKVPLVDTLDNRKLVTHKLREHFERVLDECRSAETGHLKKGQVKEIIDEARRIIGQYKDYRSLVTEDFKTMEAYIAKIRVQVAQLVEAV</sequence>
<dbReference type="InterPro" id="IPR046632">
    <property type="entry name" value="DUF6744"/>
</dbReference>